<feature type="chain" id="PRO_5035683200" evidence="1">
    <location>
        <begin position="18"/>
        <end position="170"/>
    </location>
</feature>
<dbReference type="EMBL" id="CAJNOO010000866">
    <property type="protein sequence ID" value="CAF1050750.1"/>
    <property type="molecule type" value="Genomic_DNA"/>
</dbReference>
<proteinExistence type="predicted"/>
<accession>A0A813WD13</accession>
<dbReference type="Proteomes" id="UP000663882">
    <property type="component" value="Unassembled WGS sequence"/>
</dbReference>
<keyword evidence="1" id="KW-0732">Signal</keyword>
<feature type="signal peptide" evidence="1">
    <location>
        <begin position="1"/>
        <end position="17"/>
    </location>
</feature>
<dbReference type="EMBL" id="CAJNOL010001385">
    <property type="protein sequence ID" value="CAF1348960.1"/>
    <property type="molecule type" value="Genomic_DNA"/>
</dbReference>
<reference evidence="2" key="1">
    <citation type="submission" date="2021-02" db="EMBL/GenBank/DDBJ databases">
        <authorList>
            <person name="Nowell W R."/>
        </authorList>
    </citation>
    <scope>NUCLEOTIDE SEQUENCE</scope>
</reference>
<name>A0A813WD13_9BILA</name>
<dbReference type="EMBL" id="CAJNOH010000080">
    <property type="protein sequence ID" value="CAF0849022.1"/>
    <property type="molecule type" value="Genomic_DNA"/>
</dbReference>
<keyword evidence="7" id="KW-1185">Reference proteome</keyword>
<gene>
    <name evidence="4" type="ORF">JXQ802_LOCUS31984</name>
    <name evidence="5" type="ORF">OTI717_LOCUS6560</name>
    <name evidence="2" type="ORF">PYM288_LOCUS6965</name>
    <name evidence="3" type="ORF">RFH988_LOCUS16722</name>
</gene>
<evidence type="ECO:0000313" key="4">
    <source>
        <dbReference type="EMBL" id="CAF1348960.1"/>
    </source>
</evidence>
<sequence>MKLPIFLLIIFLRYVLGIVNIIIGIQQPCESIVDCLSSNDSNTVCYEGYCVPCRNSSESCTSSSHCCGSSRCFRHRCTALYKTGQSCRLNRQCLDPNDFCINRICTRCIQLWASCSSDPLATPCCVGNGICRSGKCQPARIHSQACSSSFDCADELVCLSGTCQNPLGHC</sequence>
<evidence type="ECO:0000313" key="2">
    <source>
        <dbReference type="EMBL" id="CAF0849022.1"/>
    </source>
</evidence>
<evidence type="ECO:0000313" key="3">
    <source>
        <dbReference type="EMBL" id="CAF1050750.1"/>
    </source>
</evidence>
<protein>
    <submittedName>
        <fullName evidence="2">Uncharacterized protein</fullName>
    </submittedName>
</protein>
<dbReference type="Proteomes" id="UP000663854">
    <property type="component" value="Unassembled WGS sequence"/>
</dbReference>
<dbReference type="AlphaFoldDB" id="A0A813WD13"/>
<dbReference type="OrthoDB" id="10026375at2759"/>
<evidence type="ECO:0000313" key="6">
    <source>
        <dbReference type="Proteomes" id="UP000663854"/>
    </source>
</evidence>
<evidence type="ECO:0000313" key="7">
    <source>
        <dbReference type="Proteomes" id="UP000663870"/>
    </source>
</evidence>
<dbReference type="Proteomes" id="UP000663823">
    <property type="component" value="Unassembled WGS sequence"/>
</dbReference>
<comment type="caution">
    <text evidence="2">The sequence shown here is derived from an EMBL/GenBank/DDBJ whole genome shotgun (WGS) entry which is preliminary data.</text>
</comment>
<organism evidence="2 6">
    <name type="scientific">Rotaria sordida</name>
    <dbReference type="NCBI Taxonomy" id="392033"/>
    <lineage>
        <taxon>Eukaryota</taxon>
        <taxon>Metazoa</taxon>
        <taxon>Spiralia</taxon>
        <taxon>Gnathifera</taxon>
        <taxon>Rotifera</taxon>
        <taxon>Eurotatoria</taxon>
        <taxon>Bdelloidea</taxon>
        <taxon>Philodinida</taxon>
        <taxon>Philodinidae</taxon>
        <taxon>Rotaria</taxon>
    </lineage>
</organism>
<evidence type="ECO:0000256" key="1">
    <source>
        <dbReference type="SAM" id="SignalP"/>
    </source>
</evidence>
<dbReference type="Proteomes" id="UP000663870">
    <property type="component" value="Unassembled WGS sequence"/>
</dbReference>
<evidence type="ECO:0000313" key="5">
    <source>
        <dbReference type="EMBL" id="CAF3596120.1"/>
    </source>
</evidence>
<dbReference type="EMBL" id="CAJOAX010000464">
    <property type="protein sequence ID" value="CAF3596120.1"/>
    <property type="molecule type" value="Genomic_DNA"/>
</dbReference>